<dbReference type="InterPro" id="IPR005532">
    <property type="entry name" value="SUMF_dom"/>
</dbReference>
<dbReference type="PANTHER" id="PTHR23150">
    <property type="entry name" value="SULFATASE MODIFYING FACTOR 1, 2"/>
    <property type="match status" value="1"/>
</dbReference>
<evidence type="ECO:0000313" key="3">
    <source>
        <dbReference type="Proteomes" id="UP000282832"/>
    </source>
</evidence>
<dbReference type="InterPro" id="IPR051043">
    <property type="entry name" value="Sulfatase_Mod_Factor_Kinase"/>
</dbReference>
<keyword evidence="3" id="KW-1185">Reference proteome</keyword>
<dbReference type="InterPro" id="IPR016187">
    <property type="entry name" value="CTDL_fold"/>
</dbReference>
<proteinExistence type="predicted"/>
<dbReference type="GO" id="GO:0120147">
    <property type="term" value="F:formylglycine-generating oxidase activity"/>
    <property type="evidence" value="ECO:0007669"/>
    <property type="project" value="TreeGrafter"/>
</dbReference>
<dbReference type="Gene3D" id="3.90.1580.10">
    <property type="entry name" value="paralog of FGE (formylglycine-generating enzyme)"/>
    <property type="match status" value="1"/>
</dbReference>
<gene>
    <name evidence="2" type="ORF">EOJ36_11020</name>
</gene>
<dbReference type="AlphaFoldDB" id="A0A437PMV7"/>
<accession>A0A437PMV7</accession>
<dbReference type="RefSeq" id="WP_127805323.1">
    <property type="nucleotide sequence ID" value="NZ_SACY01000005.1"/>
</dbReference>
<dbReference type="OrthoDB" id="1491336at2"/>
<sequence length="356" mass="39674">MRIFFFILLANLAWGQKNLTTCHIPTPSKKKIILSTQISKTQVGNASFAGMKQIPSGSFLMGSHEKGGRADEYPLHKVQVSAFWMDETEVTNAQFAEFVKATDYITTAEKAIDWEEMKKQVPAGTPKPADSLLAPSSLVFVPTTGPVNLIDYSQWWEFVRGADWRHPLGPNSSIIGKENHPVVHISWDDANAYAKWAGKRLPTEAEWEWAARGGKGQTTYPWGNESVNVSPFKANSFQGNFPYKDEALDGFKSTTAPVKSFSPNAFGLYDMAGNVWEWCSDWYRSDYYSKVSKIKSINPKGPSTSFDPDEPTVPKKVVRGGSFLCNDSYCSSYRNSARMKTSPDTGLSHTGFRCVK</sequence>
<dbReference type="InterPro" id="IPR042095">
    <property type="entry name" value="SUMF_sf"/>
</dbReference>
<dbReference type="Proteomes" id="UP000282832">
    <property type="component" value="Unassembled WGS sequence"/>
</dbReference>
<comment type="caution">
    <text evidence="2">The sequence shown here is derived from an EMBL/GenBank/DDBJ whole genome shotgun (WGS) entry which is preliminary data.</text>
</comment>
<organism evidence="2 3">
    <name type="scientific">Sandaracinomonas limnophila</name>
    <dbReference type="NCBI Taxonomy" id="1862386"/>
    <lineage>
        <taxon>Bacteria</taxon>
        <taxon>Pseudomonadati</taxon>
        <taxon>Bacteroidota</taxon>
        <taxon>Cytophagia</taxon>
        <taxon>Cytophagales</taxon>
        <taxon>Flectobacillaceae</taxon>
        <taxon>Sandaracinomonas</taxon>
    </lineage>
</organism>
<feature type="domain" description="Sulfatase-modifying factor enzyme-like" evidence="1">
    <location>
        <begin position="50"/>
        <end position="356"/>
    </location>
</feature>
<reference evidence="2 3" key="1">
    <citation type="submission" date="2019-01" db="EMBL/GenBank/DDBJ databases">
        <authorList>
            <person name="Chen W.-M."/>
        </authorList>
    </citation>
    <scope>NUCLEOTIDE SEQUENCE [LARGE SCALE GENOMIC DNA]</scope>
    <source>
        <strain evidence="2 3">FSY-15</strain>
    </source>
</reference>
<dbReference type="SUPFAM" id="SSF56436">
    <property type="entry name" value="C-type lectin-like"/>
    <property type="match status" value="1"/>
</dbReference>
<name>A0A437PMV7_9BACT</name>
<protein>
    <submittedName>
        <fullName evidence="2">Formylglycine-generating enzyme family protein</fullName>
    </submittedName>
</protein>
<dbReference type="EMBL" id="SACY01000005">
    <property type="protein sequence ID" value="RVU23600.1"/>
    <property type="molecule type" value="Genomic_DNA"/>
</dbReference>
<dbReference type="Pfam" id="PF03781">
    <property type="entry name" value="FGE-sulfatase"/>
    <property type="match status" value="1"/>
</dbReference>
<evidence type="ECO:0000259" key="1">
    <source>
        <dbReference type="Pfam" id="PF03781"/>
    </source>
</evidence>
<evidence type="ECO:0000313" key="2">
    <source>
        <dbReference type="EMBL" id="RVU23600.1"/>
    </source>
</evidence>
<dbReference type="PANTHER" id="PTHR23150:SF19">
    <property type="entry name" value="FORMYLGLYCINE-GENERATING ENZYME"/>
    <property type="match status" value="1"/>
</dbReference>